<evidence type="ECO:0000313" key="2">
    <source>
        <dbReference type="Proteomes" id="UP000753908"/>
    </source>
</evidence>
<accession>A0A951PSX8</accession>
<comment type="caution">
    <text evidence="1">The sequence shown here is derived from an EMBL/GenBank/DDBJ whole genome shotgun (WGS) entry which is preliminary data.</text>
</comment>
<reference evidence="1" key="2">
    <citation type="journal article" date="2022" name="Microbiol. Resour. Announc.">
        <title>Metagenome Sequencing to Explore Phylogenomics of Terrestrial Cyanobacteria.</title>
        <authorList>
            <person name="Ward R.D."/>
            <person name="Stajich J.E."/>
            <person name="Johansen J.R."/>
            <person name="Huntemann M."/>
            <person name="Clum A."/>
            <person name="Foster B."/>
            <person name="Foster B."/>
            <person name="Roux S."/>
            <person name="Palaniappan K."/>
            <person name="Varghese N."/>
            <person name="Mukherjee S."/>
            <person name="Reddy T.B.K."/>
            <person name="Daum C."/>
            <person name="Copeland A."/>
            <person name="Chen I.A."/>
            <person name="Ivanova N.N."/>
            <person name="Kyrpides N.C."/>
            <person name="Shapiro N."/>
            <person name="Eloe-Fadrosh E.A."/>
            <person name="Pietrasiak N."/>
        </authorList>
    </citation>
    <scope>NUCLEOTIDE SEQUENCE</scope>
    <source>
        <strain evidence="1">CPER-KK1</strain>
    </source>
</reference>
<name>A0A951PSX8_9CYAN</name>
<organism evidence="1 2">
    <name type="scientific">Symplocastrum torsivum CPER-KK1</name>
    <dbReference type="NCBI Taxonomy" id="450513"/>
    <lineage>
        <taxon>Bacteria</taxon>
        <taxon>Bacillati</taxon>
        <taxon>Cyanobacteriota</taxon>
        <taxon>Cyanophyceae</taxon>
        <taxon>Oscillatoriophycideae</taxon>
        <taxon>Oscillatoriales</taxon>
        <taxon>Microcoleaceae</taxon>
        <taxon>Symplocastrum</taxon>
    </lineage>
</organism>
<proteinExistence type="predicted"/>
<sequence>MLVENSYLAVLIKDVSFNYKSQLDICGMFKAIAFFVGVELSALNHLLLDGLLLPLPASIKQRLKGN</sequence>
<evidence type="ECO:0000313" key="1">
    <source>
        <dbReference type="EMBL" id="MBW4549337.1"/>
    </source>
</evidence>
<dbReference type="EMBL" id="JAHHIF010000092">
    <property type="protein sequence ID" value="MBW4549337.1"/>
    <property type="molecule type" value="Genomic_DNA"/>
</dbReference>
<protein>
    <submittedName>
        <fullName evidence="1">Uncharacterized protein</fullName>
    </submittedName>
</protein>
<dbReference type="AlphaFoldDB" id="A0A951PSX8"/>
<gene>
    <name evidence="1" type="ORF">KME25_33750</name>
</gene>
<reference evidence="1" key="1">
    <citation type="submission" date="2021-05" db="EMBL/GenBank/DDBJ databases">
        <authorList>
            <person name="Pietrasiak N."/>
            <person name="Ward R."/>
            <person name="Stajich J.E."/>
            <person name="Kurbessoian T."/>
        </authorList>
    </citation>
    <scope>NUCLEOTIDE SEQUENCE</scope>
    <source>
        <strain evidence="1">CPER-KK1</strain>
    </source>
</reference>
<dbReference type="Proteomes" id="UP000753908">
    <property type="component" value="Unassembled WGS sequence"/>
</dbReference>